<dbReference type="SUPFAM" id="SSF56672">
    <property type="entry name" value="DNA/RNA polymerases"/>
    <property type="match status" value="1"/>
</dbReference>
<comment type="caution">
    <text evidence="1">The sequence shown here is derived from an EMBL/GenBank/DDBJ whole genome shotgun (WGS) entry which is preliminary data.</text>
</comment>
<keyword evidence="2" id="KW-1185">Reference proteome</keyword>
<dbReference type="PANTHER" id="PTHR33332">
    <property type="entry name" value="REVERSE TRANSCRIPTASE DOMAIN-CONTAINING PROTEIN"/>
    <property type="match status" value="1"/>
</dbReference>
<dbReference type="EMBL" id="CACRXK020016829">
    <property type="protein sequence ID" value="CAB4030388.1"/>
    <property type="molecule type" value="Genomic_DNA"/>
</dbReference>
<name>A0A6S7JHQ2_PARCT</name>
<proteinExistence type="predicted"/>
<dbReference type="OrthoDB" id="4842715at2759"/>
<sequence length="146" mass="16676">MATTEKQNHSEEHGIWDNFIKNPLDGSTPMCRKCQEVTGFFFHSLYDIQHGFHCNRSCVTQLLNVFLGRALDSGNEIDLLYLDFPKAFDSVSHGKLLFKLKSFGISSQLLNWLTDYLHNRKKRVVIKGVSSSFLNVLNLVCHKVVS</sequence>
<evidence type="ECO:0000313" key="1">
    <source>
        <dbReference type="EMBL" id="CAB4030388.1"/>
    </source>
</evidence>
<dbReference type="InterPro" id="IPR043502">
    <property type="entry name" value="DNA/RNA_pol_sf"/>
</dbReference>
<gene>
    <name evidence="1" type="ORF">PACLA_8A065375</name>
</gene>
<accession>A0A6S7JHQ2</accession>
<dbReference type="Proteomes" id="UP001152795">
    <property type="component" value="Unassembled WGS sequence"/>
</dbReference>
<reference evidence="1" key="1">
    <citation type="submission" date="2020-04" db="EMBL/GenBank/DDBJ databases">
        <authorList>
            <person name="Alioto T."/>
            <person name="Alioto T."/>
            <person name="Gomez Garrido J."/>
        </authorList>
    </citation>
    <scope>NUCLEOTIDE SEQUENCE</scope>
    <source>
        <strain evidence="1">A484AB</strain>
    </source>
</reference>
<evidence type="ECO:0000313" key="2">
    <source>
        <dbReference type="Proteomes" id="UP001152795"/>
    </source>
</evidence>
<organism evidence="1 2">
    <name type="scientific">Paramuricea clavata</name>
    <name type="common">Red gorgonian</name>
    <name type="synonym">Violescent sea-whip</name>
    <dbReference type="NCBI Taxonomy" id="317549"/>
    <lineage>
        <taxon>Eukaryota</taxon>
        <taxon>Metazoa</taxon>
        <taxon>Cnidaria</taxon>
        <taxon>Anthozoa</taxon>
        <taxon>Octocorallia</taxon>
        <taxon>Malacalcyonacea</taxon>
        <taxon>Plexauridae</taxon>
        <taxon>Paramuricea</taxon>
    </lineage>
</organism>
<dbReference type="AlphaFoldDB" id="A0A6S7JHQ2"/>
<protein>
    <submittedName>
        <fullName evidence="1">Uncharacterized protein</fullName>
    </submittedName>
</protein>